<evidence type="ECO:0000313" key="3">
    <source>
        <dbReference type="Proteomes" id="UP000515570"/>
    </source>
</evidence>
<feature type="chain" id="PRO_5039435479" description="Secreted protein" evidence="1">
    <location>
        <begin position="20"/>
        <end position="431"/>
    </location>
</feature>
<evidence type="ECO:0000313" key="2">
    <source>
        <dbReference type="EMBL" id="QMV84862.1"/>
    </source>
</evidence>
<evidence type="ECO:0000256" key="1">
    <source>
        <dbReference type="SAM" id="SignalP"/>
    </source>
</evidence>
<feature type="signal peptide" evidence="1">
    <location>
        <begin position="1"/>
        <end position="19"/>
    </location>
</feature>
<keyword evidence="3" id="KW-1185">Reference proteome</keyword>
<dbReference type="RefSeq" id="WP_182385669.1">
    <property type="nucleotide sequence ID" value="NZ_CP059833.1"/>
</dbReference>
<sequence>MRRIAVFACGLLLVGCSSGNGVDKPAPETAGEVTAEAAALETKHAALIDAYTTVLNNPGAYEFNKTDRFEPTGTYSYAIAEVTGDDQPDLLLKADARDFWAPVTVFSKPKDGELFNTREVLIWGAGSAGGGRANIATSPLGNGLFQITGQSIQREWEAELFVVKDHQLVPGNGKATVPATNLYSGGYREVEWTPSTDLGPLNQLGASKPAAPKGEATETIAHKCGVYADTAVFTGTDATSCEFARAVATAAAGKTGSFEVTATSPVTNQNYTMNCSGTDAETVCTGGNNASVVLRPAGAVELNTVYDQSFEGTVVLKRALEVTNHLGVPNGEGPDNEYFMLVLDTPQPATAMKAGPDRPVTNTVDSIGLARKDFTPYGVLDTTAPWRLYEGKRIRLHINTISMRYQTDASLPWGKPRVDNFQADYQVEVLD</sequence>
<organism evidence="2 3">
    <name type="scientific">Corynebacterium hindlerae</name>
    <dbReference type="NCBI Taxonomy" id="699041"/>
    <lineage>
        <taxon>Bacteria</taxon>
        <taxon>Bacillati</taxon>
        <taxon>Actinomycetota</taxon>
        <taxon>Actinomycetes</taxon>
        <taxon>Mycobacteriales</taxon>
        <taxon>Corynebacteriaceae</taxon>
        <taxon>Corynebacterium</taxon>
    </lineage>
</organism>
<dbReference type="EMBL" id="CP059833">
    <property type="protein sequence ID" value="QMV84862.1"/>
    <property type="molecule type" value="Genomic_DNA"/>
</dbReference>
<protein>
    <recommendedName>
        <fullName evidence="4">Secreted protein</fullName>
    </recommendedName>
</protein>
<dbReference type="AlphaFoldDB" id="A0A7G5FE21"/>
<accession>A0A7G5FE21</accession>
<name>A0A7G5FE21_9CORY</name>
<proteinExistence type="predicted"/>
<dbReference type="Proteomes" id="UP000515570">
    <property type="component" value="Chromosome"/>
</dbReference>
<dbReference type="PROSITE" id="PS51257">
    <property type="entry name" value="PROKAR_LIPOPROTEIN"/>
    <property type="match status" value="1"/>
</dbReference>
<keyword evidence="1" id="KW-0732">Signal</keyword>
<reference evidence="2 3" key="1">
    <citation type="submission" date="2020-07" db="EMBL/GenBank/DDBJ databases">
        <title>non toxigenic Corynebacterium sp. nov from a clinical source.</title>
        <authorList>
            <person name="Bernier A.-M."/>
            <person name="Bernard K."/>
        </authorList>
    </citation>
    <scope>NUCLEOTIDE SEQUENCE [LARGE SCALE GENOMIC DNA]</scope>
    <source>
        <strain evidence="3">NML 93-0612</strain>
    </source>
</reference>
<gene>
    <name evidence="2" type="ORF">HW450_11055</name>
</gene>
<evidence type="ECO:0008006" key="4">
    <source>
        <dbReference type="Google" id="ProtNLM"/>
    </source>
</evidence>